<dbReference type="EMBL" id="JBHLXH010000001">
    <property type="protein sequence ID" value="MFC0221160.1"/>
    <property type="molecule type" value="Genomic_DNA"/>
</dbReference>
<keyword evidence="3 5" id="KW-1133">Transmembrane helix</keyword>
<comment type="subcellular location">
    <subcellularLocation>
        <location evidence="1">Membrane</location>
        <topology evidence="1">Multi-pass membrane protein</topology>
    </subcellularLocation>
</comment>
<dbReference type="InterPro" id="IPR049453">
    <property type="entry name" value="Memb_transporter_dom"/>
</dbReference>
<dbReference type="RefSeq" id="WP_378516866.1">
    <property type="nucleotide sequence ID" value="NZ_JBHLXH010000001.1"/>
</dbReference>
<evidence type="ECO:0000313" key="8">
    <source>
        <dbReference type="Proteomes" id="UP001589698"/>
    </source>
</evidence>
<evidence type="ECO:0000259" key="6">
    <source>
        <dbReference type="Pfam" id="PF13515"/>
    </source>
</evidence>
<comment type="caution">
    <text evidence="7">The sequence shown here is derived from an EMBL/GenBank/DDBJ whole genome shotgun (WGS) entry which is preliminary data.</text>
</comment>
<keyword evidence="2 5" id="KW-0812">Transmembrane</keyword>
<dbReference type="Proteomes" id="UP001589698">
    <property type="component" value="Unassembled WGS sequence"/>
</dbReference>
<keyword evidence="8" id="KW-1185">Reference proteome</keyword>
<organism evidence="7 8">
    <name type="scientific">Nocardioides zeicaulis</name>
    <dbReference type="NCBI Taxonomy" id="1776857"/>
    <lineage>
        <taxon>Bacteria</taxon>
        <taxon>Bacillati</taxon>
        <taxon>Actinomycetota</taxon>
        <taxon>Actinomycetes</taxon>
        <taxon>Propionibacteriales</taxon>
        <taxon>Nocardioidaceae</taxon>
        <taxon>Nocardioides</taxon>
    </lineage>
</organism>
<evidence type="ECO:0000256" key="1">
    <source>
        <dbReference type="ARBA" id="ARBA00004141"/>
    </source>
</evidence>
<evidence type="ECO:0000256" key="5">
    <source>
        <dbReference type="SAM" id="Phobius"/>
    </source>
</evidence>
<name>A0ABV6DWT3_9ACTN</name>
<sequence length="204" mass="21322">MFAVATSSSIPTQPGDLPVVVLAVATTAAVAVLFGAIEERAWSLHSPEGKLERPHDWDWTSMLVCAAAAFLAGLSATMLGLSHPAWAVVAGVVPFAAVVRRGQLVRGVQRVLGTAVGLVLAVPLLAVEDPPWFLFVLVIAVLQGATELVVARHYGLALVFITPLALLLTQSAAPEPVSSLLASRLIETVLGVTIGITVGRVNRR</sequence>
<evidence type="ECO:0000256" key="3">
    <source>
        <dbReference type="ARBA" id="ARBA00022989"/>
    </source>
</evidence>
<evidence type="ECO:0000313" key="7">
    <source>
        <dbReference type="EMBL" id="MFC0221160.1"/>
    </source>
</evidence>
<protein>
    <submittedName>
        <fullName evidence="7">FUSC family protein</fullName>
    </submittedName>
</protein>
<accession>A0ABV6DWT3</accession>
<feature type="transmembrane region" description="Helical" evidence="5">
    <location>
        <begin position="179"/>
        <end position="199"/>
    </location>
</feature>
<proteinExistence type="predicted"/>
<feature type="transmembrane region" description="Helical" evidence="5">
    <location>
        <begin position="155"/>
        <end position="173"/>
    </location>
</feature>
<evidence type="ECO:0000256" key="2">
    <source>
        <dbReference type="ARBA" id="ARBA00022692"/>
    </source>
</evidence>
<feature type="domain" description="Integral membrane bound transporter" evidence="6">
    <location>
        <begin position="71"/>
        <end position="198"/>
    </location>
</feature>
<dbReference type="Pfam" id="PF13515">
    <property type="entry name" value="FUSC_2"/>
    <property type="match status" value="1"/>
</dbReference>
<gene>
    <name evidence="7" type="ORF">ACFFJG_01600</name>
</gene>
<feature type="transmembrane region" description="Helical" evidence="5">
    <location>
        <begin position="57"/>
        <end position="75"/>
    </location>
</feature>
<reference evidence="7 8" key="1">
    <citation type="submission" date="2024-09" db="EMBL/GenBank/DDBJ databases">
        <authorList>
            <person name="Sun Q."/>
            <person name="Mori K."/>
        </authorList>
    </citation>
    <scope>NUCLEOTIDE SEQUENCE [LARGE SCALE GENOMIC DNA]</scope>
    <source>
        <strain evidence="7 8">CCM 8654</strain>
    </source>
</reference>
<keyword evidence="4 5" id="KW-0472">Membrane</keyword>
<feature type="transmembrane region" description="Helical" evidence="5">
    <location>
        <begin position="17"/>
        <end position="37"/>
    </location>
</feature>
<evidence type="ECO:0000256" key="4">
    <source>
        <dbReference type="ARBA" id="ARBA00023136"/>
    </source>
</evidence>